<evidence type="ECO:0000313" key="11">
    <source>
        <dbReference type="Proteomes" id="UP000512146"/>
    </source>
</evidence>
<dbReference type="GeneID" id="86944725"/>
<dbReference type="KEGG" id="ema:C1192_19195"/>
<evidence type="ECO:0000313" key="3">
    <source>
        <dbReference type="EMBL" id="QLV01778.1"/>
    </source>
</evidence>
<evidence type="ECO:0000313" key="1">
    <source>
        <dbReference type="EMBL" id="MDQ9294731.1"/>
    </source>
</evidence>
<reference evidence="5 7" key="1">
    <citation type="submission" date="2018-06" db="EMBL/GenBank/DDBJ databases">
        <title>Recombination Drives Gene Content and Phenotype Evolution in Wild Type E. coli Strains.</title>
        <authorList>
            <person name="Field C.M."/>
            <person name="Silander O.K."/>
            <person name="Van Nimwegen E."/>
        </authorList>
    </citation>
    <scope>NUCLEOTIDE SEQUENCE [LARGE SCALE GENOMIC DNA]</scope>
    <source>
        <strain evidence="5 7">SC344</strain>
    </source>
</reference>
<evidence type="ECO:0000313" key="6">
    <source>
        <dbReference type="EMBL" id="VED73035.1"/>
    </source>
</evidence>
<protein>
    <submittedName>
        <fullName evidence="5">Uncharacterized protein</fullName>
    </submittedName>
</protein>
<accession>A0A370V0A9</accession>
<keyword evidence="12" id="KW-1185">Reference proteome</keyword>
<gene>
    <name evidence="5" type="ORF">C4A13_03130</name>
    <name evidence="2" type="ORF">HV018_01925</name>
    <name evidence="4" type="ORF">HV276_02165</name>
    <name evidence="3" type="ORF">HV284_12180</name>
    <name evidence="1" type="ORF">KJE03_14820</name>
    <name evidence="6" type="ORF">NCTC8196_00530</name>
</gene>
<evidence type="ECO:0000313" key="4">
    <source>
        <dbReference type="EMBL" id="QLX28593.1"/>
    </source>
</evidence>
<dbReference type="Proteomes" id="UP000512146">
    <property type="component" value="Chromosome"/>
</dbReference>
<evidence type="ECO:0000313" key="7">
    <source>
        <dbReference type="Proteomes" id="UP000254454"/>
    </source>
</evidence>
<dbReference type="EMBL" id="QONO01000291">
    <property type="protein sequence ID" value="RDR20587.1"/>
    <property type="molecule type" value="Genomic_DNA"/>
</dbReference>
<dbReference type="Proteomes" id="UP000277464">
    <property type="component" value="Chromosome"/>
</dbReference>
<reference evidence="6 8" key="2">
    <citation type="submission" date="2018-12" db="EMBL/GenBank/DDBJ databases">
        <authorList>
            <consortium name="Pathogen Informatics"/>
        </authorList>
    </citation>
    <scope>NUCLEOTIDE SEQUENCE [LARGE SCALE GENOMIC DNA]</scope>
    <source>
        <strain evidence="6 8">NCTC8196</strain>
    </source>
</reference>
<evidence type="ECO:0000313" key="12">
    <source>
        <dbReference type="Proteomes" id="UP001235723"/>
    </source>
</evidence>
<reference evidence="9 10" key="3">
    <citation type="submission" date="2020-06" db="EMBL/GenBank/DDBJ databases">
        <title>REHAB project genomes.</title>
        <authorList>
            <person name="Shaw L.P."/>
        </authorList>
    </citation>
    <scope>NUCLEOTIDE SEQUENCE [LARGE SCALE GENOMIC DNA]</scope>
    <source>
        <strain evidence="2 9">RHB42-C09</strain>
        <strain evidence="4 11">RHBSTW-00777</strain>
        <strain evidence="3 10">RHBSTW-00814</strain>
    </source>
</reference>
<reference evidence="1 12" key="4">
    <citation type="submission" date="2021-05" db="EMBL/GenBank/DDBJ databases">
        <title>Genome sequence of E. marmotae isolates.</title>
        <authorList>
            <person name="Binsker U."/>
            <person name="Hammerl J.A."/>
        </authorList>
    </citation>
    <scope>NUCLEOTIDE SEQUENCE [LARGE SCALE GENOMIC DNA]</scope>
    <source>
        <strain evidence="1 12">21-MO00586</strain>
    </source>
</reference>
<dbReference type="AlphaFoldDB" id="A0A370V0A9"/>
<dbReference type="Proteomes" id="UP000510862">
    <property type="component" value="Chromosome"/>
</dbReference>
<name>A0A370V0A9_9ESCH</name>
<organism evidence="5 7">
    <name type="scientific">Escherichia marmotae</name>
    <dbReference type="NCBI Taxonomy" id="1499973"/>
    <lineage>
        <taxon>Bacteria</taxon>
        <taxon>Pseudomonadati</taxon>
        <taxon>Pseudomonadota</taxon>
        <taxon>Gammaproteobacteria</taxon>
        <taxon>Enterobacterales</taxon>
        <taxon>Enterobacteriaceae</taxon>
        <taxon>Escherichia</taxon>
    </lineage>
</organism>
<evidence type="ECO:0000313" key="9">
    <source>
        <dbReference type="Proteomes" id="UP000510862"/>
    </source>
</evidence>
<dbReference type="EMBL" id="CP058207">
    <property type="protein sequence ID" value="QLP25530.1"/>
    <property type="molecule type" value="Genomic_DNA"/>
</dbReference>
<dbReference type="RefSeq" id="WP_000349123.1">
    <property type="nucleotide sequence ID" value="NZ_ADKG01000023.1"/>
</dbReference>
<dbReference type="EMBL" id="LR134270">
    <property type="protein sequence ID" value="VED73035.1"/>
    <property type="molecule type" value="Genomic_DNA"/>
</dbReference>
<dbReference type="EMBL" id="JAHCRT010000011">
    <property type="protein sequence ID" value="MDQ9294731.1"/>
    <property type="molecule type" value="Genomic_DNA"/>
</dbReference>
<sequence>MDGTGRGPLITEDQVRALQFSAGDVAEIEQTILSFFDACHTRKIAMVVGNTINTLKDRDRNRWRNLSDIYCAYLIRFLVFRGELVGYGDLFRMRFSEMKLSVETS</sequence>
<evidence type="ECO:0000313" key="8">
    <source>
        <dbReference type="Proteomes" id="UP000277464"/>
    </source>
</evidence>
<dbReference type="EMBL" id="CP056159">
    <property type="protein sequence ID" value="QLV01778.1"/>
    <property type="molecule type" value="Genomic_DNA"/>
</dbReference>
<evidence type="ECO:0000313" key="5">
    <source>
        <dbReference type="EMBL" id="RDR20587.1"/>
    </source>
</evidence>
<dbReference type="EMBL" id="CP056165">
    <property type="protein sequence ID" value="QLX28593.1"/>
    <property type="molecule type" value="Genomic_DNA"/>
</dbReference>
<dbReference type="Proteomes" id="UP001235723">
    <property type="component" value="Unassembled WGS sequence"/>
</dbReference>
<dbReference type="Proteomes" id="UP000512115">
    <property type="component" value="Chromosome"/>
</dbReference>
<proteinExistence type="predicted"/>
<dbReference type="Proteomes" id="UP000254454">
    <property type="component" value="Unassembled WGS sequence"/>
</dbReference>
<evidence type="ECO:0000313" key="10">
    <source>
        <dbReference type="Proteomes" id="UP000512115"/>
    </source>
</evidence>
<evidence type="ECO:0000313" key="2">
    <source>
        <dbReference type="EMBL" id="QLP25530.1"/>
    </source>
</evidence>